<evidence type="ECO:0000256" key="4">
    <source>
        <dbReference type="ARBA" id="ARBA00022989"/>
    </source>
</evidence>
<dbReference type="EMBL" id="HACG01008106">
    <property type="protein sequence ID" value="CEK54971.1"/>
    <property type="molecule type" value="Transcribed_RNA"/>
</dbReference>
<evidence type="ECO:0008006" key="6">
    <source>
        <dbReference type="Google" id="ProtNLM"/>
    </source>
</evidence>
<feature type="non-terminal residue" evidence="5">
    <location>
        <position position="74"/>
    </location>
</feature>
<comment type="subcellular location">
    <subcellularLocation>
        <location evidence="1">Membrane</location>
        <topology evidence="1">Single-pass type I membrane protein</topology>
    </subcellularLocation>
</comment>
<keyword evidence="2" id="KW-0812">Transmembrane</keyword>
<name>A0A0B6YGT1_9EUPU</name>
<evidence type="ECO:0000256" key="1">
    <source>
        <dbReference type="ARBA" id="ARBA00004479"/>
    </source>
</evidence>
<dbReference type="InterPro" id="IPR031152">
    <property type="entry name" value="PLXDC"/>
</dbReference>
<dbReference type="PANTHER" id="PTHR13055">
    <property type="entry name" value="TUMOR ENDOTHELIAL MARKER 7 RELATED"/>
    <property type="match status" value="1"/>
</dbReference>
<dbReference type="GO" id="GO:0016020">
    <property type="term" value="C:membrane"/>
    <property type="evidence" value="ECO:0007669"/>
    <property type="project" value="UniProtKB-SubCell"/>
</dbReference>
<proteinExistence type="predicted"/>
<accession>A0A0B6YGT1</accession>
<evidence type="ECO:0000313" key="5">
    <source>
        <dbReference type="EMBL" id="CEK54971.1"/>
    </source>
</evidence>
<evidence type="ECO:0000256" key="3">
    <source>
        <dbReference type="ARBA" id="ARBA00022729"/>
    </source>
</evidence>
<dbReference type="PANTHER" id="PTHR13055:SF12">
    <property type="entry name" value="LD40707P"/>
    <property type="match status" value="1"/>
</dbReference>
<protein>
    <recommendedName>
        <fullName evidence="6">PSI domain-containing protein</fullName>
    </recommendedName>
</protein>
<keyword evidence="4" id="KW-0472">Membrane</keyword>
<gene>
    <name evidence="5" type="primary">ORF24046</name>
</gene>
<sequence>LPMPSVVSQVVIILTPLPTCNRLTDCDSCTKHTNVQFDCLWCGTLRRCSDGLDWYRQHWDREGCQLTDGKCNKK</sequence>
<keyword evidence="4" id="KW-1133">Transmembrane helix</keyword>
<feature type="non-terminal residue" evidence="5">
    <location>
        <position position="1"/>
    </location>
</feature>
<evidence type="ECO:0000256" key="2">
    <source>
        <dbReference type="ARBA" id="ARBA00022692"/>
    </source>
</evidence>
<dbReference type="AlphaFoldDB" id="A0A0B6YGT1"/>
<keyword evidence="3" id="KW-0732">Signal</keyword>
<reference evidence="5" key="1">
    <citation type="submission" date="2014-12" db="EMBL/GenBank/DDBJ databases">
        <title>Insight into the proteome of Arion vulgaris.</title>
        <authorList>
            <person name="Aradska J."/>
            <person name="Bulat T."/>
            <person name="Smidak R."/>
            <person name="Sarate P."/>
            <person name="Gangsoo J."/>
            <person name="Sialana F."/>
            <person name="Bilban M."/>
            <person name="Lubec G."/>
        </authorList>
    </citation>
    <scope>NUCLEOTIDE SEQUENCE</scope>
    <source>
        <tissue evidence="5">Skin</tissue>
    </source>
</reference>
<organism evidence="5">
    <name type="scientific">Arion vulgaris</name>
    <dbReference type="NCBI Taxonomy" id="1028688"/>
    <lineage>
        <taxon>Eukaryota</taxon>
        <taxon>Metazoa</taxon>
        <taxon>Spiralia</taxon>
        <taxon>Lophotrochozoa</taxon>
        <taxon>Mollusca</taxon>
        <taxon>Gastropoda</taxon>
        <taxon>Heterobranchia</taxon>
        <taxon>Euthyneura</taxon>
        <taxon>Panpulmonata</taxon>
        <taxon>Eupulmonata</taxon>
        <taxon>Stylommatophora</taxon>
        <taxon>Helicina</taxon>
        <taxon>Arionoidea</taxon>
        <taxon>Arionidae</taxon>
        <taxon>Arion</taxon>
    </lineage>
</organism>